<protein>
    <submittedName>
        <fullName evidence="1">MFS general substrate transporter</fullName>
    </submittedName>
</protein>
<reference evidence="1" key="1">
    <citation type="submission" date="2021-02" db="EMBL/GenBank/DDBJ databases">
        <authorList>
            <consortium name="DOE Joint Genome Institute"/>
            <person name="Ahrendt S."/>
            <person name="Looney B.P."/>
            <person name="Miyauchi S."/>
            <person name="Morin E."/>
            <person name="Drula E."/>
            <person name="Courty P.E."/>
            <person name="Chicoki N."/>
            <person name="Fauchery L."/>
            <person name="Kohler A."/>
            <person name="Kuo A."/>
            <person name="Labutti K."/>
            <person name="Pangilinan J."/>
            <person name="Lipzen A."/>
            <person name="Riley R."/>
            <person name="Andreopoulos W."/>
            <person name="He G."/>
            <person name="Johnson J."/>
            <person name="Barry K.W."/>
            <person name="Grigoriev I.V."/>
            <person name="Nagy L."/>
            <person name="Hibbett D."/>
            <person name="Henrissat B."/>
            <person name="Matheny P.B."/>
            <person name="Labbe J."/>
            <person name="Martin F."/>
        </authorList>
    </citation>
    <scope>NUCLEOTIDE SEQUENCE</scope>
    <source>
        <strain evidence="1">FP105234-sp</strain>
    </source>
</reference>
<evidence type="ECO:0000313" key="1">
    <source>
        <dbReference type="EMBL" id="KAI0050890.1"/>
    </source>
</evidence>
<name>A0ACB8S4A9_9AGAM</name>
<organism evidence="1 2">
    <name type="scientific">Auriscalpium vulgare</name>
    <dbReference type="NCBI Taxonomy" id="40419"/>
    <lineage>
        <taxon>Eukaryota</taxon>
        <taxon>Fungi</taxon>
        <taxon>Dikarya</taxon>
        <taxon>Basidiomycota</taxon>
        <taxon>Agaricomycotina</taxon>
        <taxon>Agaricomycetes</taxon>
        <taxon>Russulales</taxon>
        <taxon>Auriscalpiaceae</taxon>
        <taxon>Auriscalpium</taxon>
    </lineage>
</organism>
<gene>
    <name evidence="1" type="ORF">FA95DRAFT_1580965</name>
</gene>
<comment type="caution">
    <text evidence="1">The sequence shown here is derived from an EMBL/GenBank/DDBJ whole genome shotgun (WGS) entry which is preliminary data.</text>
</comment>
<keyword evidence="2" id="KW-1185">Reference proteome</keyword>
<reference evidence="1" key="2">
    <citation type="journal article" date="2022" name="New Phytol.">
        <title>Evolutionary transition to the ectomycorrhizal habit in the genomes of a hyperdiverse lineage of mushroom-forming fungi.</title>
        <authorList>
            <person name="Looney B."/>
            <person name="Miyauchi S."/>
            <person name="Morin E."/>
            <person name="Drula E."/>
            <person name="Courty P.E."/>
            <person name="Kohler A."/>
            <person name="Kuo A."/>
            <person name="LaButti K."/>
            <person name="Pangilinan J."/>
            <person name="Lipzen A."/>
            <person name="Riley R."/>
            <person name="Andreopoulos W."/>
            <person name="He G."/>
            <person name="Johnson J."/>
            <person name="Nolan M."/>
            <person name="Tritt A."/>
            <person name="Barry K.W."/>
            <person name="Grigoriev I.V."/>
            <person name="Nagy L.G."/>
            <person name="Hibbett D."/>
            <person name="Henrissat B."/>
            <person name="Matheny P.B."/>
            <person name="Labbe J."/>
            <person name="Martin F.M."/>
        </authorList>
    </citation>
    <scope>NUCLEOTIDE SEQUENCE</scope>
    <source>
        <strain evidence="1">FP105234-sp</strain>
    </source>
</reference>
<accession>A0ACB8S4A9</accession>
<dbReference type="Proteomes" id="UP000814033">
    <property type="component" value="Unassembled WGS sequence"/>
</dbReference>
<dbReference type="EMBL" id="MU275857">
    <property type="protein sequence ID" value="KAI0050890.1"/>
    <property type="molecule type" value="Genomic_DNA"/>
</dbReference>
<proteinExistence type="predicted"/>
<sequence>MSTKTSEARQATLVTFAAGDPGDPVNWTFRRKLATLVSLCILSFCSVFGSSCYAPGQPLIQELYHVNIETSSAGLSLYVLGFAVGPLLFRFFTGCAAACALNNGSGVITDMFHNDIPAQSLGASFCPLSGPCFGSIVGFFVAAAEGKNLWVVRVHFFFAIACWPLVFLLPESHGPTILLRRARALRAQGQSDARAPQEVSPESRQEILKKNILRPTRWLLSFFFSWTHNIPFRLCGLMFIPIPIGMLMIVGPYPQLTRLFARMPLPWIERKGVPLKPAESRLKVVLSACLLLPISMFWFAWTSGHETHWIAPALAGIAFGYSMMAIFMCFLAYVSQTYTIYASSAVACNTFARSIIGAIFPVAAHRIFTSMGTKWGLSLFGFLSLGLIPIPLIFIRYGEQLRERSHFAKEGRAILAGLQAAKDEPMDEKTQFEAERKSGEKMEVREESIV</sequence>
<evidence type="ECO:0000313" key="2">
    <source>
        <dbReference type="Proteomes" id="UP000814033"/>
    </source>
</evidence>